<name>A0A816LLN8_BRANA</name>
<organism evidence="1">
    <name type="scientific">Brassica napus</name>
    <name type="common">Rape</name>
    <dbReference type="NCBI Taxonomy" id="3708"/>
    <lineage>
        <taxon>Eukaryota</taxon>
        <taxon>Viridiplantae</taxon>
        <taxon>Streptophyta</taxon>
        <taxon>Embryophyta</taxon>
        <taxon>Tracheophyta</taxon>
        <taxon>Spermatophyta</taxon>
        <taxon>Magnoliopsida</taxon>
        <taxon>eudicotyledons</taxon>
        <taxon>Gunneridae</taxon>
        <taxon>Pentapetalae</taxon>
        <taxon>rosids</taxon>
        <taxon>malvids</taxon>
        <taxon>Brassicales</taxon>
        <taxon>Brassicaceae</taxon>
        <taxon>Brassiceae</taxon>
        <taxon>Brassica</taxon>
    </lineage>
</organism>
<accession>A0A816LLN8</accession>
<gene>
    <name evidence="1" type="ORF">DARMORV10_C07P00470.1</name>
</gene>
<evidence type="ECO:0000313" key="1">
    <source>
        <dbReference type="EMBL" id="CAF1943749.1"/>
    </source>
</evidence>
<dbReference type="AlphaFoldDB" id="A0A816LLN8"/>
<sequence length="67" mass="7438">MEIGTPQCGRGDPGVCAREASAEIQICIEEVEIDNRFPRQYSGQSHHWMASEFSSFHGLALDSVEIN</sequence>
<protein>
    <submittedName>
        <fullName evidence="1">(rape) hypothetical protein</fullName>
    </submittedName>
</protein>
<proteinExistence type="predicted"/>
<dbReference type="EMBL" id="HG994371">
    <property type="protein sequence ID" value="CAF1943749.1"/>
    <property type="molecule type" value="Genomic_DNA"/>
</dbReference>
<dbReference type="Proteomes" id="UP001295469">
    <property type="component" value="Chromosome C07"/>
</dbReference>
<reference evidence="1" key="1">
    <citation type="submission" date="2021-01" db="EMBL/GenBank/DDBJ databases">
        <authorList>
            <consortium name="Genoscope - CEA"/>
            <person name="William W."/>
        </authorList>
    </citation>
    <scope>NUCLEOTIDE SEQUENCE</scope>
</reference>